<evidence type="ECO:0000256" key="5">
    <source>
        <dbReference type="ARBA" id="ARBA00023133"/>
    </source>
</evidence>
<evidence type="ECO:0000256" key="9">
    <source>
        <dbReference type="ARBA" id="ARBA00047651"/>
    </source>
</evidence>
<keyword evidence="13" id="KW-0460">Magnesium</keyword>
<feature type="binding site" evidence="11">
    <location>
        <position position="223"/>
    </location>
    <ligand>
        <name>5-aminolevulinate</name>
        <dbReference type="ChEBI" id="CHEBI:356416"/>
        <label>1</label>
    </ligand>
</feature>
<dbReference type="SUPFAM" id="SSF51569">
    <property type="entry name" value="Aldolase"/>
    <property type="match status" value="1"/>
</dbReference>
<dbReference type="GO" id="GO:0006782">
    <property type="term" value="P:protoporphyrinogen IX biosynthetic process"/>
    <property type="evidence" value="ECO:0007669"/>
    <property type="project" value="UniProtKB-UniPathway"/>
</dbReference>
<protein>
    <recommendedName>
        <fullName evidence="4">Delta-aminolevulinic acid dehydratase</fullName>
        <ecNumber evidence="3">4.2.1.24</ecNumber>
    </recommendedName>
    <alternativeName>
        <fullName evidence="8">Porphobilinogen synthase</fullName>
    </alternativeName>
</protein>
<evidence type="ECO:0000313" key="16">
    <source>
        <dbReference type="Proteomes" id="UP000564385"/>
    </source>
</evidence>
<evidence type="ECO:0000256" key="7">
    <source>
        <dbReference type="ARBA" id="ARBA00023244"/>
    </source>
</evidence>
<dbReference type="PRINTS" id="PR00144">
    <property type="entry name" value="DALDHYDRTASE"/>
</dbReference>
<feature type="binding site" evidence="12">
    <location>
        <position position="122"/>
    </location>
    <ligand>
        <name>Zn(2+)</name>
        <dbReference type="ChEBI" id="CHEBI:29105"/>
        <note>catalytic</note>
    </ligand>
</feature>
<comment type="pathway">
    <text evidence="1">Porphyrin-containing compound metabolism; protoporphyrin-IX biosynthesis; coproporphyrinogen-III from 5-aminolevulinate: step 1/4.</text>
</comment>
<organism evidence="15 16">
    <name type="scientific">Tunturiibacter lichenicola</name>
    <dbReference type="NCBI Taxonomy" id="2051959"/>
    <lineage>
        <taxon>Bacteria</taxon>
        <taxon>Pseudomonadati</taxon>
        <taxon>Acidobacteriota</taxon>
        <taxon>Terriglobia</taxon>
        <taxon>Terriglobales</taxon>
        <taxon>Acidobacteriaceae</taxon>
        <taxon>Tunturiibacter</taxon>
    </lineage>
</organism>
<evidence type="ECO:0000256" key="6">
    <source>
        <dbReference type="ARBA" id="ARBA00023239"/>
    </source>
</evidence>
<evidence type="ECO:0000256" key="12">
    <source>
        <dbReference type="PIRSR" id="PIRSR001415-3"/>
    </source>
</evidence>
<dbReference type="UniPathway" id="UPA00251">
    <property type="reaction ID" value="UER00318"/>
</dbReference>
<comment type="similarity">
    <text evidence="2 14">Belongs to the ALAD family.</text>
</comment>
<feature type="active site" description="Schiff-base intermediate with substrate" evidence="10">
    <location>
        <position position="201"/>
    </location>
</feature>
<feature type="binding site" evidence="12">
    <location>
        <position position="132"/>
    </location>
    <ligand>
        <name>Zn(2+)</name>
        <dbReference type="ChEBI" id="CHEBI:29105"/>
        <note>catalytic</note>
    </ligand>
</feature>
<dbReference type="EC" id="4.2.1.24" evidence="3"/>
<dbReference type="GO" id="GO:0004655">
    <property type="term" value="F:porphobilinogen synthase activity"/>
    <property type="evidence" value="ECO:0007669"/>
    <property type="project" value="UniProtKB-EC"/>
</dbReference>
<evidence type="ECO:0000256" key="14">
    <source>
        <dbReference type="RuleBase" id="RU004161"/>
    </source>
</evidence>
<dbReference type="InterPro" id="IPR001731">
    <property type="entry name" value="ALAD"/>
</dbReference>
<evidence type="ECO:0000256" key="2">
    <source>
        <dbReference type="ARBA" id="ARBA00008055"/>
    </source>
</evidence>
<evidence type="ECO:0000256" key="11">
    <source>
        <dbReference type="PIRSR" id="PIRSR001415-2"/>
    </source>
</evidence>
<dbReference type="SMART" id="SM01004">
    <property type="entry name" value="ALAD"/>
    <property type="match status" value="1"/>
</dbReference>
<keyword evidence="6 15" id="KW-0456">Lyase</keyword>
<dbReference type="PANTHER" id="PTHR11458:SF0">
    <property type="entry name" value="DELTA-AMINOLEVULINIC ACID DEHYDRATASE"/>
    <property type="match status" value="1"/>
</dbReference>
<dbReference type="Proteomes" id="UP000564385">
    <property type="component" value="Unassembled WGS sequence"/>
</dbReference>
<keyword evidence="12" id="KW-0479">Metal-binding</keyword>
<feature type="binding site" evidence="11">
    <location>
        <position position="280"/>
    </location>
    <ligand>
        <name>5-aminolevulinate</name>
        <dbReference type="ChEBI" id="CHEBI:356416"/>
        <label>2</label>
    </ligand>
</feature>
<gene>
    <name evidence="15" type="ORF">HDF08_003964</name>
</gene>
<comment type="catalytic activity">
    <reaction evidence="9">
        <text>2 5-aminolevulinate = porphobilinogen + 2 H2O + H(+)</text>
        <dbReference type="Rhea" id="RHEA:24064"/>
        <dbReference type="ChEBI" id="CHEBI:15377"/>
        <dbReference type="ChEBI" id="CHEBI:15378"/>
        <dbReference type="ChEBI" id="CHEBI:58126"/>
        <dbReference type="ChEBI" id="CHEBI:356416"/>
        <dbReference type="EC" id="4.2.1.24"/>
    </reaction>
</comment>
<evidence type="ECO:0000313" key="15">
    <source>
        <dbReference type="EMBL" id="NYF91845.1"/>
    </source>
</evidence>
<keyword evidence="12" id="KW-0862">Zinc</keyword>
<proteinExistence type="inferred from homology"/>
<evidence type="ECO:0000256" key="4">
    <source>
        <dbReference type="ARBA" id="ARBA00020771"/>
    </source>
</evidence>
<dbReference type="EMBL" id="JACCCU010000003">
    <property type="protein sequence ID" value="NYF91845.1"/>
    <property type="molecule type" value="Genomic_DNA"/>
</dbReference>
<feature type="binding site" evidence="11">
    <location>
        <position position="211"/>
    </location>
    <ligand>
        <name>5-aminolevulinate</name>
        <dbReference type="ChEBI" id="CHEBI:356416"/>
        <label>1</label>
    </ligand>
</feature>
<evidence type="ECO:0000256" key="13">
    <source>
        <dbReference type="PIRSR" id="PIRSR001415-5"/>
    </source>
</evidence>
<keyword evidence="5" id="KW-0350">Heme biosynthesis</keyword>
<dbReference type="Pfam" id="PF00490">
    <property type="entry name" value="ALAD"/>
    <property type="match status" value="1"/>
</dbReference>
<sequence length="329" mass="36035">MNFPATRLRRLRRTEAMRSLVRETHLHPGALIYPLFVCPGEGIRKEISSMPGVFNLSIDEAVKEAEACASLGLGGLLLFGLPSEKDEDASGAWAEDGIVQKALRTLKKNRALDSLVTIADVCLCEYTLHGHCGVVTRDGDHYEIQNDSSVALIAKTAASLAKAGADIVAPSDMMDGRVEAIREALDAGGHEQIPVMSYASKFASAFYGPFREAADSAPQFGDRRSYQMDGANLREAMREIDQDIAEGADMLLMKPAMPYLDVIRAARERYDLPMGAYQVSGEYSMLQAAFQRGWLEPERTMMESLLSIRRAGADFIVTYFAKDAAKVLA</sequence>
<keyword evidence="7" id="KW-0627">Porphyrin biosynthesis</keyword>
<accession>A0A852VP55</accession>
<comment type="caution">
    <text evidence="15">The sequence shown here is derived from an EMBL/GenBank/DDBJ whole genome shotgun (WGS) entry which is preliminary data.</text>
</comment>
<reference evidence="15 16" key="1">
    <citation type="submission" date="2020-07" db="EMBL/GenBank/DDBJ databases">
        <title>Genomic Encyclopedia of Type Strains, Phase IV (KMG-V): Genome sequencing to study the core and pangenomes of soil and plant-associated prokaryotes.</title>
        <authorList>
            <person name="Whitman W."/>
        </authorList>
    </citation>
    <scope>NUCLEOTIDE SEQUENCE [LARGE SCALE GENOMIC DNA]</scope>
    <source>
        <strain evidence="15 16">M8UP22</strain>
    </source>
</reference>
<name>A0A852VP55_9BACT</name>
<feature type="active site" description="Schiff-base intermediate with substrate" evidence="10">
    <location>
        <position position="254"/>
    </location>
</feature>
<feature type="binding site" evidence="13">
    <location>
        <position position="239"/>
    </location>
    <ligand>
        <name>Mg(2+)</name>
        <dbReference type="ChEBI" id="CHEBI:18420"/>
    </ligand>
</feature>
<dbReference type="AlphaFoldDB" id="A0A852VP55"/>
<feature type="binding site" evidence="12">
    <location>
        <position position="124"/>
    </location>
    <ligand>
        <name>Zn(2+)</name>
        <dbReference type="ChEBI" id="CHEBI:29105"/>
        <note>catalytic</note>
    </ligand>
</feature>
<dbReference type="NCBIfam" id="NF006762">
    <property type="entry name" value="PRK09283.1"/>
    <property type="match status" value="1"/>
</dbReference>
<dbReference type="PANTHER" id="PTHR11458">
    <property type="entry name" value="DELTA-AMINOLEVULINIC ACID DEHYDRATASE"/>
    <property type="match status" value="1"/>
</dbReference>
<dbReference type="CDD" id="cd00384">
    <property type="entry name" value="ALAD_PBGS"/>
    <property type="match status" value="1"/>
</dbReference>
<dbReference type="GO" id="GO:0005829">
    <property type="term" value="C:cytosol"/>
    <property type="evidence" value="ECO:0007669"/>
    <property type="project" value="TreeGrafter"/>
</dbReference>
<dbReference type="GO" id="GO:0008270">
    <property type="term" value="F:zinc ion binding"/>
    <property type="evidence" value="ECO:0007669"/>
    <property type="project" value="TreeGrafter"/>
</dbReference>
<dbReference type="Gene3D" id="3.20.20.70">
    <property type="entry name" value="Aldolase class I"/>
    <property type="match status" value="1"/>
</dbReference>
<evidence type="ECO:0000256" key="8">
    <source>
        <dbReference type="ARBA" id="ARBA00032837"/>
    </source>
</evidence>
<evidence type="ECO:0000256" key="3">
    <source>
        <dbReference type="ARBA" id="ARBA00012053"/>
    </source>
</evidence>
<dbReference type="InterPro" id="IPR013785">
    <property type="entry name" value="Aldolase_TIM"/>
</dbReference>
<feature type="binding site" evidence="11">
    <location>
        <position position="319"/>
    </location>
    <ligand>
        <name>5-aminolevulinate</name>
        <dbReference type="ChEBI" id="CHEBI:356416"/>
        <label>2</label>
    </ligand>
</feature>
<dbReference type="FunFam" id="3.20.20.70:FF:000019">
    <property type="entry name" value="Delta-aminolevulinic acid dehydratase"/>
    <property type="match status" value="1"/>
</dbReference>
<evidence type="ECO:0000256" key="10">
    <source>
        <dbReference type="PIRSR" id="PIRSR001415-1"/>
    </source>
</evidence>
<dbReference type="PIRSF" id="PIRSF001415">
    <property type="entry name" value="Porphbilin_synth"/>
    <property type="match status" value="1"/>
</dbReference>
<evidence type="ECO:0000256" key="1">
    <source>
        <dbReference type="ARBA" id="ARBA00004694"/>
    </source>
</evidence>